<dbReference type="GO" id="GO:0042256">
    <property type="term" value="P:cytosolic ribosome assembly"/>
    <property type="evidence" value="ECO:0007669"/>
    <property type="project" value="UniProtKB-UniRule"/>
</dbReference>
<comment type="function">
    <text evidence="2">Functions as a ribosomal silencing factor. Interacts with ribosomal protein uL14 (rplN), blocking formation of intersubunit bridge B8. Prevents association of the 30S and 50S ribosomal subunits and the formation of functional ribosomes, thus repressing translation.</text>
</comment>
<keyword evidence="2" id="KW-0963">Cytoplasm</keyword>
<proteinExistence type="inferred from homology"/>
<dbReference type="RefSeq" id="WP_103662522.1">
    <property type="nucleotide sequence ID" value="NZ_ML136903.1"/>
</dbReference>
<keyword evidence="2" id="KW-0678">Repressor</keyword>
<dbReference type="InterPro" id="IPR043519">
    <property type="entry name" value="NT_sf"/>
</dbReference>
<dbReference type="PANTHER" id="PTHR21043">
    <property type="entry name" value="IOJAP SUPERFAMILY ORTHOLOG"/>
    <property type="match status" value="1"/>
</dbReference>
<accession>A0A437SSV2</accession>
<evidence type="ECO:0000256" key="1">
    <source>
        <dbReference type="ARBA" id="ARBA00010574"/>
    </source>
</evidence>
<dbReference type="SUPFAM" id="SSF81301">
    <property type="entry name" value="Nucleotidyltransferase"/>
    <property type="match status" value="1"/>
</dbReference>
<comment type="subcellular location">
    <subcellularLocation>
        <location evidence="2">Cytoplasm</location>
    </subcellularLocation>
</comment>
<protein>
    <recommendedName>
        <fullName evidence="2">Ribosomal silencing factor RsfS</fullName>
    </recommendedName>
</protein>
<dbReference type="Proteomes" id="UP000288291">
    <property type="component" value="Unassembled WGS sequence"/>
</dbReference>
<sequence length="120" mass="13571">MNNTELSSQAILDFVAKAISDRHGEDTEAYDMRGISILADYYVITSAGSNRQLHAIANAIVDEAHKNEYTNYRIEGTRDSNWLLIDLGDVVANIFTADARDFYNLEKLWANGKRVELKED</sequence>
<dbReference type="Gene3D" id="3.30.460.10">
    <property type="entry name" value="Beta Polymerase, domain 2"/>
    <property type="match status" value="1"/>
</dbReference>
<keyword evidence="2" id="KW-0810">Translation regulation</keyword>
<dbReference type="GO" id="GO:0017148">
    <property type="term" value="P:negative regulation of translation"/>
    <property type="evidence" value="ECO:0007669"/>
    <property type="project" value="UniProtKB-UniRule"/>
</dbReference>
<dbReference type="NCBIfam" id="TIGR00090">
    <property type="entry name" value="rsfS_iojap_ybeB"/>
    <property type="match status" value="1"/>
</dbReference>
<dbReference type="HAMAP" id="MF_01477">
    <property type="entry name" value="Iojap_RsfS"/>
    <property type="match status" value="1"/>
</dbReference>
<dbReference type="AlphaFoldDB" id="A0A437SSV2"/>
<dbReference type="PANTHER" id="PTHR21043:SF0">
    <property type="entry name" value="MITOCHONDRIAL ASSEMBLY OF RIBOSOMAL LARGE SUBUNIT PROTEIN 1"/>
    <property type="match status" value="1"/>
</dbReference>
<gene>
    <name evidence="2 3" type="primary">rsfS</name>
    <name evidence="3" type="ORF">EJK17_09980</name>
</gene>
<dbReference type="GO" id="GO:0090071">
    <property type="term" value="P:negative regulation of ribosome biogenesis"/>
    <property type="evidence" value="ECO:0007669"/>
    <property type="project" value="UniProtKB-UniRule"/>
</dbReference>
<evidence type="ECO:0000313" key="3">
    <source>
        <dbReference type="EMBL" id="RVU70003.1"/>
    </source>
</evidence>
<evidence type="ECO:0000313" key="4">
    <source>
        <dbReference type="Proteomes" id="UP000288291"/>
    </source>
</evidence>
<keyword evidence="4" id="KW-1185">Reference proteome</keyword>
<dbReference type="EMBL" id="RXIA01000035">
    <property type="protein sequence ID" value="RVU70003.1"/>
    <property type="molecule type" value="Genomic_DNA"/>
</dbReference>
<comment type="subunit">
    <text evidence="2">Interacts with ribosomal protein uL14 (rplN).</text>
</comment>
<organism evidence="3 4">
    <name type="scientific">Lactobacillus xujianguonis</name>
    <dbReference type="NCBI Taxonomy" id="2495899"/>
    <lineage>
        <taxon>Bacteria</taxon>
        <taxon>Bacillati</taxon>
        <taxon>Bacillota</taxon>
        <taxon>Bacilli</taxon>
        <taxon>Lactobacillales</taxon>
        <taxon>Lactobacillaceae</taxon>
        <taxon>Lactobacillus</taxon>
    </lineage>
</organism>
<name>A0A437SSV2_9LACO</name>
<dbReference type="InterPro" id="IPR004394">
    <property type="entry name" value="Iojap/RsfS/C7orf30"/>
</dbReference>
<evidence type="ECO:0000256" key="2">
    <source>
        <dbReference type="HAMAP-Rule" id="MF_01477"/>
    </source>
</evidence>
<comment type="caution">
    <text evidence="3">The sequence shown here is derived from an EMBL/GenBank/DDBJ whole genome shotgun (WGS) entry which is preliminary data.</text>
</comment>
<dbReference type="Pfam" id="PF02410">
    <property type="entry name" value="RsfS"/>
    <property type="match status" value="1"/>
</dbReference>
<dbReference type="GO" id="GO:0005737">
    <property type="term" value="C:cytoplasm"/>
    <property type="evidence" value="ECO:0007669"/>
    <property type="project" value="UniProtKB-SubCell"/>
</dbReference>
<reference evidence="3 4" key="1">
    <citation type="submission" date="2018-12" db="EMBL/GenBank/DDBJ databases">
        <authorList>
            <person name="Meng J."/>
        </authorList>
    </citation>
    <scope>NUCLEOTIDE SEQUENCE [LARGE SCALE GENOMIC DNA]</scope>
    <source>
        <strain evidence="3 4">HT111-2</strain>
    </source>
</reference>
<comment type="similarity">
    <text evidence="1 2">Belongs to the Iojap/RsfS family.</text>
</comment>
<dbReference type="GO" id="GO:0043023">
    <property type="term" value="F:ribosomal large subunit binding"/>
    <property type="evidence" value="ECO:0007669"/>
    <property type="project" value="TreeGrafter"/>
</dbReference>